<dbReference type="NCBIfam" id="TIGR01764">
    <property type="entry name" value="excise"/>
    <property type="match status" value="1"/>
</dbReference>
<dbReference type="SUPFAM" id="SSF46955">
    <property type="entry name" value="Putative DNA-binding domain"/>
    <property type="match status" value="1"/>
</dbReference>
<evidence type="ECO:0000313" key="4">
    <source>
        <dbReference type="Proteomes" id="UP000236728"/>
    </source>
</evidence>
<dbReference type="Pfam" id="PF12728">
    <property type="entry name" value="HTH_17"/>
    <property type="match status" value="1"/>
</dbReference>
<evidence type="ECO:0000259" key="2">
    <source>
        <dbReference type="Pfam" id="PF12728"/>
    </source>
</evidence>
<protein>
    <submittedName>
        <fullName evidence="3">DNA binding domain-containing protein, excisionase family</fullName>
    </submittedName>
</protein>
<dbReference type="Proteomes" id="UP000236728">
    <property type="component" value="Unassembled WGS sequence"/>
</dbReference>
<accession>A0A1H6CH76</accession>
<dbReference type="InterPro" id="IPR041657">
    <property type="entry name" value="HTH_17"/>
</dbReference>
<dbReference type="Gene3D" id="1.10.10.10">
    <property type="entry name" value="Winged helix-like DNA-binding domain superfamily/Winged helix DNA-binding domain"/>
    <property type="match status" value="1"/>
</dbReference>
<feature type="domain" description="Helix-turn-helix" evidence="2">
    <location>
        <begin position="25"/>
        <end position="74"/>
    </location>
</feature>
<proteinExistence type="predicted"/>
<evidence type="ECO:0000313" key="3">
    <source>
        <dbReference type="EMBL" id="SEG72324.1"/>
    </source>
</evidence>
<dbReference type="RefSeq" id="WP_200821622.1">
    <property type="nucleotide sequence ID" value="NZ_FNVA01000011.1"/>
</dbReference>
<feature type="compositionally biased region" description="Basic and acidic residues" evidence="1">
    <location>
        <begin position="1"/>
        <end position="16"/>
    </location>
</feature>
<organism evidence="3 4">
    <name type="scientific">Bryocella elongata</name>
    <dbReference type="NCBI Taxonomy" id="863522"/>
    <lineage>
        <taxon>Bacteria</taxon>
        <taxon>Pseudomonadati</taxon>
        <taxon>Acidobacteriota</taxon>
        <taxon>Terriglobia</taxon>
        <taxon>Terriglobales</taxon>
        <taxon>Acidobacteriaceae</taxon>
        <taxon>Bryocella</taxon>
    </lineage>
</organism>
<keyword evidence="4" id="KW-1185">Reference proteome</keyword>
<dbReference type="InterPro" id="IPR010093">
    <property type="entry name" value="SinI_DNA-bd"/>
</dbReference>
<dbReference type="GO" id="GO:0003677">
    <property type="term" value="F:DNA binding"/>
    <property type="evidence" value="ECO:0007669"/>
    <property type="project" value="InterPro"/>
</dbReference>
<dbReference type="AlphaFoldDB" id="A0A1H6CH76"/>
<gene>
    <name evidence="3" type="ORF">SAMN05421819_4564</name>
</gene>
<evidence type="ECO:0000256" key="1">
    <source>
        <dbReference type="SAM" id="MobiDB-lite"/>
    </source>
</evidence>
<sequence length="77" mass="9017">MMHRLPDQELGRKPVRSEPFVPEPLLDTDQAAAIMRIHPKTLQRYARQGIVRGFQLGSMWRFRASDIDRWITEQLAS</sequence>
<name>A0A1H6CH76_9BACT</name>
<feature type="region of interest" description="Disordered" evidence="1">
    <location>
        <begin position="1"/>
        <end position="22"/>
    </location>
</feature>
<reference evidence="3 4" key="1">
    <citation type="submission" date="2016-10" db="EMBL/GenBank/DDBJ databases">
        <authorList>
            <person name="de Groot N.N."/>
        </authorList>
    </citation>
    <scope>NUCLEOTIDE SEQUENCE [LARGE SCALE GENOMIC DNA]</scope>
    <source>
        <strain evidence="3 4">DSM 22489</strain>
    </source>
</reference>
<dbReference type="InterPro" id="IPR009061">
    <property type="entry name" value="DNA-bd_dom_put_sf"/>
</dbReference>
<dbReference type="EMBL" id="FNVA01000011">
    <property type="protein sequence ID" value="SEG72324.1"/>
    <property type="molecule type" value="Genomic_DNA"/>
</dbReference>
<dbReference type="InterPro" id="IPR036388">
    <property type="entry name" value="WH-like_DNA-bd_sf"/>
</dbReference>